<evidence type="ECO:0000313" key="1">
    <source>
        <dbReference type="EMBL" id="AOC55258.1"/>
    </source>
</evidence>
<proteinExistence type="predicted"/>
<sequence length="76" mass="9491">MMELQMIDEILYKMYQEYILSIEQLREICDLTCICRKWQRMNELCQYSNRYMLILNEYFKNIDSTSETLYFNDVDF</sequence>
<keyword evidence="2" id="KW-1185">Reference proteome</keyword>
<evidence type="ECO:0000313" key="2">
    <source>
        <dbReference type="Proteomes" id="UP000149121"/>
    </source>
</evidence>
<dbReference type="Proteomes" id="UP000149121">
    <property type="component" value="Segment"/>
</dbReference>
<gene>
    <name evidence="1" type="ORF">LCDVSa174L</name>
</gene>
<dbReference type="KEGG" id="vg:30902750"/>
<reference evidence="1 2" key="1">
    <citation type="journal article" date="2016" name="J. Virol.">
        <title>Concurrence of Iridovirus, Polyomavirus, and a Unique Member of a New Group of Fish Papillomaviruses in Lymphocystis Disease-Affected Gilthead Sea Bream.</title>
        <authorList>
            <person name="Lopez-Bueno A."/>
            <person name="Mavian C."/>
            <person name="Labella A.M."/>
            <person name="Castro D."/>
            <person name="Borrego J.J."/>
            <person name="Alcami A."/>
            <person name="Alejo A."/>
        </authorList>
    </citation>
    <scope>NUCLEOTIDE SEQUENCE [LARGE SCALE GENOMIC DNA]</scope>
    <source>
        <strain evidence="1">SA9</strain>
    </source>
</reference>
<protein>
    <submittedName>
        <fullName evidence="1">Uncharacterized protein</fullName>
    </submittedName>
</protein>
<dbReference type="OrthoDB" id="38052at10239"/>
<dbReference type="EMBL" id="KX643370">
    <property type="protein sequence ID" value="AOC55258.1"/>
    <property type="molecule type" value="Genomic_DNA"/>
</dbReference>
<organism evidence="1 2">
    <name type="scientific">Lymphocystis disease virus 3</name>
    <dbReference type="NCBI Taxonomy" id="2560566"/>
    <lineage>
        <taxon>Viruses</taxon>
        <taxon>Varidnaviria</taxon>
        <taxon>Bamfordvirae</taxon>
        <taxon>Nucleocytoviricota</taxon>
        <taxon>Megaviricetes</taxon>
        <taxon>Pimascovirales</taxon>
        <taxon>Pimascovirales incertae sedis</taxon>
        <taxon>Iridoviridae</taxon>
        <taxon>Alphairidovirinae</taxon>
        <taxon>Lymphocystivirus</taxon>
        <taxon>Lymphocystivirus sparus1</taxon>
    </lineage>
</organism>
<name>A0A1B2RW87_9VIRU</name>
<accession>A0A1B2RW87</accession>